<dbReference type="RefSeq" id="YP_009306257.1">
    <property type="nucleotide sequence ID" value="NC_031367.1"/>
</dbReference>
<dbReference type="EMBL" id="KX808497">
    <property type="protein sequence ID" value="AOP19161.1"/>
    <property type="molecule type" value="Genomic_DNA"/>
</dbReference>
<keyword evidence="2" id="KW-0150">Chloroplast</keyword>
<sequence length="422" mass="52554">MHQTKIVDYLYFFKWILKIENSRKIYKLKFQIFMTKQEGNPYKLQRLQKLIFYHFGLQLISRYIWINKNKKIHIAEYIDTIRRNKTRQFRFSKRQKLKVRDLLKDYQFQFILIYHLCLEWDLNFFSRFHHQQIRLIERMKTIQSTHNWFMIIHINQFKNYHKFILQKMSQFSLQFGIKKWVKWVVVSHKKKDFLHFHLFRIFMINLILFDLINFLKKNIQMDRHSNIFNENSKLLLVNFTSQKLFIVLRLIKKWEQNQSIQLRYKPQIAPLYFGFCFFNLHFQANKNYKNKIKFKIGLTNSSLVQIMSLFDFYWLKARGKSISYIIHKLNPLIQKICSFYSNFIDISFLKKLDHWLLLKSWRYLKCYHSNKSNHWIYRQYYCSRQILNDKGFPLQHFYIFYDNKTQLFLYRFITFSRSNDVI</sequence>
<reference evidence="2" key="2">
    <citation type="submission" date="2016-08" db="EMBL/GenBank/DDBJ databases">
        <authorList>
            <person name="Seilhamer J.J."/>
        </authorList>
    </citation>
    <scope>NUCLEOTIDE SEQUENCE</scope>
</reference>
<evidence type="ECO:0000313" key="2">
    <source>
        <dbReference type="EMBL" id="AOP19161.1"/>
    </source>
</evidence>
<evidence type="ECO:0000259" key="1">
    <source>
        <dbReference type="Pfam" id="PF08388"/>
    </source>
</evidence>
<dbReference type="AlphaFoldDB" id="A0A1C9JBD9"/>
<reference evidence="2" key="1">
    <citation type="journal article" date="2016" name="Genome Biol. Evol.">
        <title>Evolutionary Dynamics of Chloroplast Genomes in Low Light: A Case Study of the Endolithic Green Alga Ostreobium quekettii.</title>
        <authorList>
            <person name="R Marcelino V."/>
            <person name="Cremen M.C."/>
            <person name="Jackson C.J."/>
            <person name="Larkum A.A."/>
            <person name="Verbruggen H."/>
        </authorList>
    </citation>
    <scope>NUCLEOTIDE SEQUENCE</scope>
</reference>
<dbReference type="Pfam" id="PF08388">
    <property type="entry name" value="GIIM"/>
    <property type="match status" value="1"/>
</dbReference>
<gene>
    <name evidence="2" type="primary">orf422</name>
</gene>
<name>A0A1C9JBD9_9CHLO</name>
<protein>
    <recommendedName>
        <fullName evidence="1">Group II intron maturase-specific domain-containing protein</fullName>
    </recommendedName>
</protein>
<accession>A0A1C9JBD9</accession>
<proteinExistence type="predicted"/>
<keyword evidence="2" id="KW-0934">Plastid</keyword>
<organism evidence="2">
    <name type="scientific">Derbesia sp. WEST4838</name>
    <dbReference type="NCBI Taxonomy" id="1847751"/>
    <lineage>
        <taxon>Eukaryota</taxon>
        <taxon>Viridiplantae</taxon>
        <taxon>Chlorophyta</taxon>
        <taxon>core chlorophytes</taxon>
        <taxon>Ulvophyceae</taxon>
        <taxon>TCBD clade</taxon>
        <taxon>Bryopsidales</taxon>
        <taxon>Bryopsidineae</taxon>
        <taxon>Derbesiaceae</taxon>
        <taxon>Derbesia</taxon>
    </lineage>
</organism>
<feature type="domain" description="Group II intron maturase-specific" evidence="1">
    <location>
        <begin position="317"/>
        <end position="381"/>
    </location>
</feature>
<dbReference type="GeneID" id="29288596"/>
<dbReference type="InterPro" id="IPR013597">
    <property type="entry name" value="Mat_intron_G2"/>
</dbReference>
<geneLocation type="chloroplast" evidence="2"/>